<evidence type="ECO:0000313" key="3">
    <source>
        <dbReference type="Proteomes" id="UP001054945"/>
    </source>
</evidence>
<dbReference type="AlphaFoldDB" id="A0AAV4QQ60"/>
<proteinExistence type="predicted"/>
<accession>A0AAV4QQ60</accession>
<keyword evidence="1" id="KW-0732">Signal</keyword>
<keyword evidence="3" id="KW-1185">Reference proteome</keyword>
<organism evidence="2 3">
    <name type="scientific">Caerostris extrusa</name>
    <name type="common">Bark spider</name>
    <name type="synonym">Caerostris bankana</name>
    <dbReference type="NCBI Taxonomy" id="172846"/>
    <lineage>
        <taxon>Eukaryota</taxon>
        <taxon>Metazoa</taxon>
        <taxon>Ecdysozoa</taxon>
        <taxon>Arthropoda</taxon>
        <taxon>Chelicerata</taxon>
        <taxon>Arachnida</taxon>
        <taxon>Araneae</taxon>
        <taxon>Araneomorphae</taxon>
        <taxon>Entelegynae</taxon>
        <taxon>Araneoidea</taxon>
        <taxon>Araneidae</taxon>
        <taxon>Caerostris</taxon>
    </lineage>
</organism>
<evidence type="ECO:0000313" key="2">
    <source>
        <dbReference type="EMBL" id="GIY10205.1"/>
    </source>
</evidence>
<evidence type="ECO:0000256" key="1">
    <source>
        <dbReference type="SAM" id="SignalP"/>
    </source>
</evidence>
<protein>
    <submittedName>
        <fullName evidence="2">Lysosomal acid phosphatase</fullName>
    </submittedName>
</protein>
<feature type="chain" id="PRO_5043999920" evidence="1">
    <location>
        <begin position="21"/>
        <end position="158"/>
    </location>
</feature>
<gene>
    <name evidence="2" type="primary">ACP2</name>
    <name evidence="2" type="ORF">CEXT_63431</name>
</gene>
<dbReference type="EMBL" id="BPLR01006492">
    <property type="protein sequence ID" value="GIY10205.1"/>
    <property type="molecule type" value="Genomic_DNA"/>
</dbReference>
<reference evidence="2 3" key="1">
    <citation type="submission" date="2021-06" db="EMBL/GenBank/DDBJ databases">
        <title>Caerostris extrusa draft genome.</title>
        <authorList>
            <person name="Kono N."/>
            <person name="Arakawa K."/>
        </authorList>
    </citation>
    <scope>NUCLEOTIDE SEQUENCE [LARGE SCALE GENOMIC DNA]</scope>
</reference>
<sequence length="158" mass="17828">MWKYLISAALLYLFLEHVLAEDDSSTLPHQRELVYLQILITNGFYAPLSLYPNDENTEEDWPEGMGLLPKLESCNNTKWENIYGIVTVILLLPILERWTPSARSRTAPPSACCPSWPPCTPPRRSGSSCRASSGSPWCSATWRSTTFFSDTKILVKDS</sequence>
<name>A0AAV4QQ60_CAEEX</name>
<feature type="signal peptide" evidence="1">
    <location>
        <begin position="1"/>
        <end position="20"/>
    </location>
</feature>
<comment type="caution">
    <text evidence="2">The sequence shown here is derived from an EMBL/GenBank/DDBJ whole genome shotgun (WGS) entry which is preliminary data.</text>
</comment>
<dbReference type="Proteomes" id="UP001054945">
    <property type="component" value="Unassembled WGS sequence"/>
</dbReference>